<dbReference type="PATRIC" id="fig|320787.5.peg.636"/>
<feature type="domain" description="ABC-2 type transporter transmembrane" evidence="7">
    <location>
        <begin position="52"/>
        <end position="188"/>
    </location>
</feature>
<feature type="transmembrane region" description="Helical" evidence="6">
    <location>
        <begin position="94"/>
        <end position="118"/>
    </location>
</feature>
<dbReference type="STRING" id="320787.CA2015_0563"/>
<evidence type="ECO:0000256" key="2">
    <source>
        <dbReference type="ARBA" id="ARBA00022475"/>
    </source>
</evidence>
<gene>
    <name evidence="8" type="ORF">CA2015_0563</name>
</gene>
<dbReference type="InterPro" id="IPR051449">
    <property type="entry name" value="ABC-2_transporter_component"/>
</dbReference>
<dbReference type="KEGG" id="camu:CA2015_0563"/>
<dbReference type="NCBIfam" id="TIGR03518">
    <property type="entry name" value="ABC_perm_GldF"/>
    <property type="match status" value="1"/>
</dbReference>
<dbReference type="PANTHER" id="PTHR30294">
    <property type="entry name" value="MEMBRANE COMPONENT OF ABC TRANSPORTER YHHJ-RELATED"/>
    <property type="match status" value="1"/>
</dbReference>
<feature type="transmembrane region" description="Helical" evidence="6">
    <location>
        <begin position="218"/>
        <end position="236"/>
    </location>
</feature>
<reference evidence="8 9" key="1">
    <citation type="submission" date="2015-07" db="EMBL/GenBank/DDBJ databases">
        <authorList>
            <person name="Kim K.M."/>
        </authorList>
    </citation>
    <scope>NUCLEOTIDE SEQUENCE [LARGE SCALE GENOMIC DNA]</scope>
    <source>
        <strain evidence="8 9">KCTC 12363</strain>
    </source>
</reference>
<organism evidence="8 9">
    <name type="scientific">Cyclobacterium amurskyense</name>
    <dbReference type="NCBI Taxonomy" id="320787"/>
    <lineage>
        <taxon>Bacteria</taxon>
        <taxon>Pseudomonadati</taxon>
        <taxon>Bacteroidota</taxon>
        <taxon>Cytophagia</taxon>
        <taxon>Cytophagales</taxon>
        <taxon>Cyclobacteriaceae</taxon>
        <taxon>Cyclobacterium</taxon>
    </lineage>
</organism>
<dbReference type="Pfam" id="PF12698">
    <property type="entry name" value="ABC2_membrane_3"/>
    <property type="match status" value="1"/>
</dbReference>
<dbReference type="GO" id="GO:0140359">
    <property type="term" value="F:ABC-type transporter activity"/>
    <property type="evidence" value="ECO:0007669"/>
    <property type="project" value="InterPro"/>
</dbReference>
<dbReference type="GO" id="GO:0005886">
    <property type="term" value="C:plasma membrane"/>
    <property type="evidence" value="ECO:0007669"/>
    <property type="project" value="UniProtKB-SubCell"/>
</dbReference>
<feature type="transmembrane region" description="Helical" evidence="6">
    <location>
        <begin position="138"/>
        <end position="157"/>
    </location>
</feature>
<proteinExistence type="predicted"/>
<dbReference type="Proteomes" id="UP000036520">
    <property type="component" value="Chromosome"/>
</dbReference>
<dbReference type="OrthoDB" id="9794512at2"/>
<feature type="transmembrane region" description="Helical" evidence="6">
    <location>
        <begin position="55"/>
        <end position="73"/>
    </location>
</feature>
<keyword evidence="2" id="KW-1003">Cell membrane</keyword>
<accession>A0A0H4PA85</accession>
<sequence length="240" mass="26510">MWSLFIKEVNAFFSNLSAYLITSVFLISLGLIVWVFPGTSVLEYGYADLEPLFSYTPFVFIFLLPAITMRMVAEERKTGTWELLKTSPLNSSQIVIAKYFAALALLFFSLIPTLIYYFSIVQLGDTIGNIDSAGFFGAYIGLFLVGALFASVGLFSSCITSNQIVSFVIAVFISFLLYGGIGAMASLTSGDLAVLLEGLGTDFHYEQMGRGVIVSENIYYFLGMILTFLVCSWVLINRDE</sequence>
<dbReference type="InterPro" id="IPR013525">
    <property type="entry name" value="ABC2_TM"/>
</dbReference>
<comment type="subcellular location">
    <subcellularLocation>
        <location evidence="1">Cell membrane</location>
        <topology evidence="1">Multi-pass membrane protein</topology>
    </subcellularLocation>
</comment>
<evidence type="ECO:0000256" key="1">
    <source>
        <dbReference type="ARBA" id="ARBA00004651"/>
    </source>
</evidence>
<evidence type="ECO:0000256" key="3">
    <source>
        <dbReference type="ARBA" id="ARBA00022692"/>
    </source>
</evidence>
<feature type="transmembrane region" description="Helical" evidence="6">
    <location>
        <begin position="164"/>
        <end position="187"/>
    </location>
</feature>
<feature type="transmembrane region" description="Helical" evidence="6">
    <location>
        <begin position="12"/>
        <end position="35"/>
    </location>
</feature>
<evidence type="ECO:0000256" key="5">
    <source>
        <dbReference type="ARBA" id="ARBA00023136"/>
    </source>
</evidence>
<protein>
    <submittedName>
        <fullName evidence="8">Gliding motility-associated ABC transporter permease protein GldF</fullName>
    </submittedName>
</protein>
<dbReference type="RefSeq" id="WP_048640513.1">
    <property type="nucleotide sequence ID" value="NZ_CAXBGM010000074.1"/>
</dbReference>
<dbReference type="PANTHER" id="PTHR30294:SF29">
    <property type="entry name" value="MULTIDRUG ABC TRANSPORTER PERMEASE YBHS-RELATED"/>
    <property type="match status" value="1"/>
</dbReference>
<evidence type="ECO:0000256" key="6">
    <source>
        <dbReference type="SAM" id="Phobius"/>
    </source>
</evidence>
<keyword evidence="5 6" id="KW-0472">Membrane</keyword>
<name>A0A0H4PA85_9BACT</name>
<keyword evidence="4 6" id="KW-1133">Transmembrane helix</keyword>
<evidence type="ECO:0000259" key="7">
    <source>
        <dbReference type="Pfam" id="PF12698"/>
    </source>
</evidence>
<dbReference type="InterPro" id="IPR019860">
    <property type="entry name" value="Motility-assoc_ABC_perm_GldF"/>
</dbReference>
<evidence type="ECO:0000256" key="4">
    <source>
        <dbReference type="ARBA" id="ARBA00022989"/>
    </source>
</evidence>
<keyword evidence="3 6" id="KW-0812">Transmembrane</keyword>
<keyword evidence="9" id="KW-1185">Reference proteome</keyword>
<dbReference type="AlphaFoldDB" id="A0A0H4PA85"/>
<evidence type="ECO:0000313" key="9">
    <source>
        <dbReference type="Proteomes" id="UP000036520"/>
    </source>
</evidence>
<evidence type="ECO:0000313" key="8">
    <source>
        <dbReference type="EMBL" id="AKP50030.1"/>
    </source>
</evidence>
<dbReference type="EMBL" id="CP012040">
    <property type="protein sequence ID" value="AKP50030.1"/>
    <property type="molecule type" value="Genomic_DNA"/>
</dbReference>